<organism evidence="1 2">
    <name type="scientific">Channa striata</name>
    <name type="common">Snakehead murrel</name>
    <name type="synonym">Ophicephalus striatus</name>
    <dbReference type="NCBI Taxonomy" id="64152"/>
    <lineage>
        <taxon>Eukaryota</taxon>
        <taxon>Metazoa</taxon>
        <taxon>Chordata</taxon>
        <taxon>Craniata</taxon>
        <taxon>Vertebrata</taxon>
        <taxon>Euteleostomi</taxon>
        <taxon>Actinopterygii</taxon>
        <taxon>Neopterygii</taxon>
        <taxon>Teleostei</taxon>
        <taxon>Neoteleostei</taxon>
        <taxon>Acanthomorphata</taxon>
        <taxon>Anabantaria</taxon>
        <taxon>Anabantiformes</taxon>
        <taxon>Channoidei</taxon>
        <taxon>Channidae</taxon>
        <taxon>Channa</taxon>
    </lineage>
</organism>
<evidence type="ECO:0000313" key="2">
    <source>
        <dbReference type="Proteomes" id="UP001187415"/>
    </source>
</evidence>
<sequence>MCKNISACMVVSVPSEFSLNHKRNKRSSFILSRTRAELQRLLRPVECLLLAIRASVLRASCYRAELTHSSRAGIPLAFNLTADGVKEKVG</sequence>
<evidence type="ECO:0000313" key="1">
    <source>
        <dbReference type="EMBL" id="KAK2861777.1"/>
    </source>
</evidence>
<accession>A0AA88NMK8</accession>
<protein>
    <submittedName>
        <fullName evidence="1">Uncharacterized protein</fullName>
    </submittedName>
</protein>
<keyword evidence="2" id="KW-1185">Reference proteome</keyword>
<dbReference type="AlphaFoldDB" id="A0AA88NMK8"/>
<name>A0AA88NMK8_CHASR</name>
<gene>
    <name evidence="1" type="ORF">Q5P01_001310</name>
</gene>
<dbReference type="EMBL" id="JAUPFM010000001">
    <property type="protein sequence ID" value="KAK2861777.1"/>
    <property type="molecule type" value="Genomic_DNA"/>
</dbReference>
<reference evidence="1" key="1">
    <citation type="submission" date="2023-07" db="EMBL/GenBank/DDBJ databases">
        <title>Chromosome-level Genome Assembly of Striped Snakehead (Channa striata).</title>
        <authorList>
            <person name="Liu H."/>
        </authorList>
    </citation>
    <scope>NUCLEOTIDE SEQUENCE</scope>
    <source>
        <strain evidence="1">Gz</strain>
        <tissue evidence="1">Muscle</tissue>
    </source>
</reference>
<proteinExistence type="predicted"/>
<dbReference type="Proteomes" id="UP001187415">
    <property type="component" value="Unassembled WGS sequence"/>
</dbReference>
<comment type="caution">
    <text evidence="1">The sequence shown here is derived from an EMBL/GenBank/DDBJ whole genome shotgun (WGS) entry which is preliminary data.</text>
</comment>